<evidence type="ECO:0000256" key="2">
    <source>
        <dbReference type="ARBA" id="ARBA00022448"/>
    </source>
</evidence>
<dbReference type="Pfam" id="PF00528">
    <property type="entry name" value="BPD_transp_1"/>
    <property type="match status" value="1"/>
</dbReference>
<evidence type="ECO:0000256" key="4">
    <source>
        <dbReference type="ARBA" id="ARBA00022519"/>
    </source>
</evidence>
<comment type="subcellular location">
    <subcellularLocation>
        <location evidence="1">Cell inner membrane</location>
        <topology evidence="1">Multi-pass membrane protein</topology>
    </subcellularLocation>
    <subcellularLocation>
        <location evidence="8">Cell membrane</location>
        <topology evidence="8">Multi-pass membrane protein</topology>
    </subcellularLocation>
</comment>
<dbReference type="CDD" id="cd06261">
    <property type="entry name" value="TM_PBP2"/>
    <property type="match status" value="1"/>
</dbReference>
<keyword evidence="5 8" id="KW-0812">Transmembrane</keyword>
<evidence type="ECO:0000259" key="9">
    <source>
        <dbReference type="PROSITE" id="PS50928"/>
    </source>
</evidence>
<dbReference type="SUPFAM" id="SSF161098">
    <property type="entry name" value="MetI-like"/>
    <property type="match status" value="1"/>
</dbReference>
<feature type="transmembrane region" description="Helical" evidence="8">
    <location>
        <begin position="64"/>
        <end position="89"/>
    </location>
</feature>
<accession>A0A1B7XCZ1</accession>
<keyword evidence="4" id="KW-0997">Cell inner membrane</keyword>
<feature type="transmembrane region" description="Helical" evidence="8">
    <location>
        <begin position="154"/>
        <end position="174"/>
    </location>
</feature>
<sequence>MHNHSIFQHLRYLSPLLIPFFFFFAGGILLAVLQSIGIGLPFPYEGGVLDSYKELLTPYMLRSFLLSIKVGAFAALFSVALGTILAIGLWRMPALLQQAGVIYKIPLILPHLAVGFIVFFFWAKSGLISSAMFHAGITGSPQDFPSILFGSDGWGMIIAYTYKQIPFALLMSYASLKRLDMCLLETAYMLGATRWKAFCAVTYPHIRSVVHSTFCILFLFGFGAFEIPFLLGGSSPAMLSIEAYNLYFRKELYHRPQAMAILIGIFVFSVTFLTLYLRAVTPKRPEEMHD</sequence>
<dbReference type="OrthoDB" id="9809681at2"/>
<dbReference type="Proteomes" id="UP000091979">
    <property type="component" value="Unassembled WGS sequence"/>
</dbReference>
<protein>
    <submittedName>
        <fullName evidence="10">ABC transporter permease</fullName>
    </submittedName>
</protein>
<dbReference type="PANTHER" id="PTHR43357:SF4">
    <property type="entry name" value="INNER MEMBRANE ABC TRANSPORTER PERMEASE PROTEIN YDCV"/>
    <property type="match status" value="1"/>
</dbReference>
<dbReference type="STRING" id="1560234.SP90_08470"/>
<evidence type="ECO:0000256" key="1">
    <source>
        <dbReference type="ARBA" id="ARBA00004429"/>
    </source>
</evidence>
<name>A0A1B7XCZ1_9BACT</name>
<comment type="caution">
    <text evidence="10">The sequence shown here is derived from an EMBL/GenBank/DDBJ whole genome shotgun (WGS) entry which is preliminary data.</text>
</comment>
<reference evidence="10 11" key="1">
    <citation type="submission" date="2015-01" db="EMBL/GenBank/DDBJ databases">
        <title>Desulfovibrio sp. JC271 draft genome sequence.</title>
        <authorList>
            <person name="Shivani Y."/>
            <person name="Subhash Y."/>
            <person name="Sasikala C."/>
            <person name="Ramana C.V."/>
        </authorList>
    </citation>
    <scope>NUCLEOTIDE SEQUENCE [LARGE SCALE GENOMIC DNA]</scope>
    <source>
        <strain evidence="10 11">JC271</strain>
    </source>
</reference>
<dbReference type="InterPro" id="IPR000515">
    <property type="entry name" value="MetI-like"/>
</dbReference>
<dbReference type="GO" id="GO:0055085">
    <property type="term" value="P:transmembrane transport"/>
    <property type="evidence" value="ECO:0007669"/>
    <property type="project" value="InterPro"/>
</dbReference>
<evidence type="ECO:0000313" key="10">
    <source>
        <dbReference type="EMBL" id="OBQ51860.1"/>
    </source>
</evidence>
<gene>
    <name evidence="10" type="ORF">SP90_08470</name>
</gene>
<feature type="transmembrane region" description="Helical" evidence="8">
    <location>
        <begin position="258"/>
        <end position="277"/>
    </location>
</feature>
<keyword evidence="6 8" id="KW-1133">Transmembrane helix</keyword>
<dbReference type="GO" id="GO:0005886">
    <property type="term" value="C:plasma membrane"/>
    <property type="evidence" value="ECO:0007669"/>
    <property type="project" value="UniProtKB-SubCell"/>
</dbReference>
<comment type="similarity">
    <text evidence="8">Belongs to the binding-protein-dependent transport system permease family.</text>
</comment>
<dbReference type="PROSITE" id="PS50928">
    <property type="entry name" value="ABC_TM1"/>
    <property type="match status" value="1"/>
</dbReference>
<evidence type="ECO:0000256" key="7">
    <source>
        <dbReference type="ARBA" id="ARBA00023136"/>
    </source>
</evidence>
<dbReference type="InterPro" id="IPR035906">
    <property type="entry name" value="MetI-like_sf"/>
</dbReference>
<dbReference type="EMBL" id="JXMS01000012">
    <property type="protein sequence ID" value="OBQ51860.1"/>
    <property type="molecule type" value="Genomic_DNA"/>
</dbReference>
<organism evidence="10 11">
    <name type="scientific">Halodesulfovibrio spirochaetisodalis</name>
    <dbReference type="NCBI Taxonomy" id="1560234"/>
    <lineage>
        <taxon>Bacteria</taxon>
        <taxon>Pseudomonadati</taxon>
        <taxon>Thermodesulfobacteriota</taxon>
        <taxon>Desulfovibrionia</taxon>
        <taxon>Desulfovibrionales</taxon>
        <taxon>Desulfovibrionaceae</taxon>
        <taxon>Halodesulfovibrio</taxon>
    </lineage>
</organism>
<evidence type="ECO:0000256" key="3">
    <source>
        <dbReference type="ARBA" id="ARBA00022475"/>
    </source>
</evidence>
<feature type="transmembrane region" description="Helical" evidence="8">
    <location>
        <begin position="101"/>
        <end position="123"/>
    </location>
</feature>
<dbReference type="RefSeq" id="WP_066854534.1">
    <property type="nucleotide sequence ID" value="NZ_JXMS01000012.1"/>
</dbReference>
<dbReference type="Gene3D" id="1.10.3720.10">
    <property type="entry name" value="MetI-like"/>
    <property type="match status" value="1"/>
</dbReference>
<keyword evidence="2 8" id="KW-0813">Transport</keyword>
<proteinExistence type="inferred from homology"/>
<keyword evidence="11" id="KW-1185">Reference proteome</keyword>
<dbReference type="PATRIC" id="fig|1560234.3.peg.518"/>
<evidence type="ECO:0000313" key="11">
    <source>
        <dbReference type="Proteomes" id="UP000091979"/>
    </source>
</evidence>
<evidence type="ECO:0000256" key="5">
    <source>
        <dbReference type="ARBA" id="ARBA00022692"/>
    </source>
</evidence>
<feature type="transmembrane region" description="Helical" evidence="8">
    <location>
        <begin position="12"/>
        <end position="44"/>
    </location>
</feature>
<evidence type="ECO:0000256" key="6">
    <source>
        <dbReference type="ARBA" id="ARBA00022989"/>
    </source>
</evidence>
<feature type="domain" description="ABC transmembrane type-1" evidence="9">
    <location>
        <begin position="64"/>
        <end position="274"/>
    </location>
</feature>
<feature type="transmembrane region" description="Helical" evidence="8">
    <location>
        <begin position="214"/>
        <end position="238"/>
    </location>
</feature>
<keyword evidence="7 8" id="KW-0472">Membrane</keyword>
<dbReference type="AlphaFoldDB" id="A0A1B7XCZ1"/>
<keyword evidence="3" id="KW-1003">Cell membrane</keyword>
<evidence type="ECO:0000256" key="8">
    <source>
        <dbReference type="RuleBase" id="RU363032"/>
    </source>
</evidence>
<dbReference type="PANTHER" id="PTHR43357">
    <property type="entry name" value="INNER MEMBRANE ABC TRANSPORTER PERMEASE PROTEIN YDCV"/>
    <property type="match status" value="1"/>
</dbReference>